<dbReference type="GO" id="GO:0043161">
    <property type="term" value="P:proteasome-mediated ubiquitin-dependent protein catabolic process"/>
    <property type="evidence" value="ECO:0007669"/>
    <property type="project" value="TreeGrafter"/>
</dbReference>
<dbReference type="InterPro" id="IPR057992">
    <property type="entry name" value="TPR_SYVN1_N"/>
</dbReference>
<organism evidence="13 14">
    <name type="scientific">Vavraia culicis (isolate floridensis)</name>
    <name type="common">Microsporidian parasite</name>
    <dbReference type="NCBI Taxonomy" id="948595"/>
    <lineage>
        <taxon>Eukaryota</taxon>
        <taxon>Fungi</taxon>
        <taxon>Fungi incertae sedis</taxon>
        <taxon>Microsporidia</taxon>
        <taxon>Pleistophoridae</taxon>
        <taxon>Vavraia</taxon>
    </lineage>
</organism>
<evidence type="ECO:0000256" key="5">
    <source>
        <dbReference type="ARBA" id="ARBA00022723"/>
    </source>
</evidence>
<dbReference type="Gene3D" id="3.30.40.10">
    <property type="entry name" value="Zinc/RING finger domain, C3HC4 (zinc finger)"/>
    <property type="match status" value="1"/>
</dbReference>
<accession>L2GRC8</accession>
<keyword evidence="14" id="KW-1185">Reference proteome</keyword>
<feature type="domain" description="RING-type" evidence="12">
    <location>
        <begin position="261"/>
        <end position="301"/>
    </location>
</feature>
<dbReference type="GO" id="GO:0008270">
    <property type="term" value="F:zinc ion binding"/>
    <property type="evidence" value="ECO:0007669"/>
    <property type="project" value="UniProtKB-KW"/>
</dbReference>
<keyword evidence="8 11" id="KW-1133">Transmembrane helix</keyword>
<name>L2GRC8_VAVCU</name>
<dbReference type="OMA" id="ANLTMFT"/>
<dbReference type="GO" id="GO:0061630">
    <property type="term" value="F:ubiquitin protein ligase activity"/>
    <property type="evidence" value="ECO:0007669"/>
    <property type="project" value="TreeGrafter"/>
</dbReference>
<dbReference type="HOGENOM" id="CLU_009169_0_0_1"/>
<evidence type="ECO:0000313" key="14">
    <source>
        <dbReference type="Proteomes" id="UP000011081"/>
    </source>
</evidence>
<keyword evidence="9 11" id="KW-0472">Membrane</keyword>
<dbReference type="EMBL" id="GL877485">
    <property type="protein sequence ID" value="ELA45912.1"/>
    <property type="molecule type" value="Genomic_DNA"/>
</dbReference>
<dbReference type="OrthoDB" id="7759664at2759"/>
<dbReference type="AlphaFoldDB" id="L2GRC8"/>
<comment type="pathway">
    <text evidence="2">Protein modification; protein ubiquitination.</text>
</comment>
<evidence type="ECO:0000256" key="9">
    <source>
        <dbReference type="ARBA" id="ARBA00023136"/>
    </source>
</evidence>
<evidence type="ECO:0000256" key="6">
    <source>
        <dbReference type="ARBA" id="ARBA00022771"/>
    </source>
</evidence>
<evidence type="ECO:0000256" key="10">
    <source>
        <dbReference type="PROSITE-ProRule" id="PRU00175"/>
    </source>
</evidence>
<proteinExistence type="predicted"/>
<dbReference type="VEuPathDB" id="MicrosporidiaDB:VCUG_02605"/>
<feature type="transmembrane region" description="Helical" evidence="11">
    <location>
        <begin position="132"/>
        <end position="150"/>
    </location>
</feature>
<dbReference type="PANTHER" id="PTHR22763">
    <property type="entry name" value="RING ZINC FINGER PROTEIN"/>
    <property type="match status" value="1"/>
</dbReference>
<evidence type="ECO:0000256" key="8">
    <source>
        <dbReference type="ARBA" id="ARBA00022989"/>
    </source>
</evidence>
<dbReference type="PROSITE" id="PS50089">
    <property type="entry name" value="ZF_RING_2"/>
    <property type="match status" value="1"/>
</dbReference>
<evidence type="ECO:0000256" key="2">
    <source>
        <dbReference type="ARBA" id="ARBA00004906"/>
    </source>
</evidence>
<feature type="transmembrane region" description="Helical" evidence="11">
    <location>
        <begin position="43"/>
        <end position="65"/>
    </location>
</feature>
<dbReference type="SUPFAM" id="SSF57850">
    <property type="entry name" value="RING/U-box"/>
    <property type="match status" value="1"/>
</dbReference>
<dbReference type="STRING" id="948595.L2GRC8"/>
<dbReference type="Pfam" id="PF13639">
    <property type="entry name" value="zf-RING_2"/>
    <property type="match status" value="1"/>
</dbReference>
<dbReference type="GeneID" id="19880466"/>
<keyword evidence="4 11" id="KW-0812">Transmembrane</keyword>
<keyword evidence="7" id="KW-0862">Zinc</keyword>
<evidence type="ECO:0000256" key="4">
    <source>
        <dbReference type="ARBA" id="ARBA00022692"/>
    </source>
</evidence>
<dbReference type="Proteomes" id="UP000011081">
    <property type="component" value="Unassembled WGS sequence"/>
</dbReference>
<feature type="transmembrane region" description="Helical" evidence="11">
    <location>
        <begin position="191"/>
        <end position="216"/>
    </location>
</feature>
<comment type="subcellular location">
    <subcellularLocation>
        <location evidence="1">Endomembrane system</location>
        <topology evidence="1">Multi-pass membrane protein</topology>
    </subcellularLocation>
</comment>
<dbReference type="FunCoup" id="L2GRC8">
    <property type="interactions" value="123"/>
</dbReference>
<dbReference type="InParanoid" id="L2GRC8"/>
<dbReference type="RefSeq" id="XP_008075614.1">
    <property type="nucleotide sequence ID" value="XM_008077423.1"/>
</dbReference>
<gene>
    <name evidence="13" type="ORF">VCUG_02605</name>
</gene>
<dbReference type="Pfam" id="PF25563">
    <property type="entry name" value="TPR_SYVN1_N"/>
    <property type="match status" value="1"/>
</dbReference>
<keyword evidence="5" id="KW-0479">Metal-binding</keyword>
<dbReference type="GO" id="GO:0012505">
    <property type="term" value="C:endomembrane system"/>
    <property type="evidence" value="ECO:0007669"/>
    <property type="project" value="TreeGrafter"/>
</dbReference>
<dbReference type="InterPro" id="IPR001841">
    <property type="entry name" value="Znf_RING"/>
</dbReference>
<evidence type="ECO:0000256" key="1">
    <source>
        <dbReference type="ARBA" id="ARBA00004127"/>
    </source>
</evidence>
<evidence type="ECO:0000259" key="12">
    <source>
        <dbReference type="PROSITE" id="PS50089"/>
    </source>
</evidence>
<evidence type="ECO:0000256" key="7">
    <source>
        <dbReference type="ARBA" id="ARBA00022833"/>
    </source>
</evidence>
<dbReference type="InterPro" id="IPR050731">
    <property type="entry name" value="HRD1_E3_ubiq-ligases"/>
</dbReference>
<protein>
    <recommendedName>
        <fullName evidence="12">RING-type domain-containing protein</fullName>
    </recommendedName>
</protein>
<feature type="transmembrane region" description="Helical" evidence="11">
    <location>
        <begin position="162"/>
        <end position="184"/>
    </location>
</feature>
<keyword evidence="3" id="KW-0808">Transferase</keyword>
<dbReference type="InterPro" id="IPR013083">
    <property type="entry name" value="Znf_RING/FYVE/PHD"/>
</dbReference>
<evidence type="ECO:0000313" key="13">
    <source>
        <dbReference type="EMBL" id="ELA45912.1"/>
    </source>
</evidence>
<evidence type="ECO:0000256" key="11">
    <source>
        <dbReference type="SAM" id="Phobius"/>
    </source>
</evidence>
<reference evidence="14" key="1">
    <citation type="submission" date="2011-03" db="EMBL/GenBank/DDBJ databases">
        <title>The genome sequence of Vavraia culicis strain floridensis.</title>
        <authorList>
            <consortium name="The Broad Institute Genome Sequencing Platform"/>
            <person name="Cuomo C."/>
            <person name="Becnel J."/>
            <person name="Sanscrainte N."/>
            <person name="Young S.K."/>
            <person name="Zeng Q."/>
            <person name="Gargeya S."/>
            <person name="Fitzgerald M."/>
            <person name="Haas B."/>
            <person name="Abouelleil A."/>
            <person name="Alvarado L."/>
            <person name="Arachchi H.M."/>
            <person name="Berlin A."/>
            <person name="Chapman S.B."/>
            <person name="Gearin G."/>
            <person name="Goldberg J."/>
            <person name="Griggs A."/>
            <person name="Gujja S."/>
            <person name="Hansen M."/>
            <person name="Heiman D."/>
            <person name="Howarth C."/>
            <person name="Larimer J."/>
            <person name="Lui A."/>
            <person name="MacDonald P.J.P."/>
            <person name="McCowen C."/>
            <person name="Montmayeur A."/>
            <person name="Murphy C."/>
            <person name="Neiman D."/>
            <person name="Pearson M."/>
            <person name="Priest M."/>
            <person name="Roberts A."/>
            <person name="Saif S."/>
            <person name="Shea T."/>
            <person name="Sisk P."/>
            <person name="Stolte C."/>
            <person name="Sykes S."/>
            <person name="Wortman J."/>
            <person name="Nusbaum C."/>
            <person name="Birren B."/>
        </authorList>
    </citation>
    <scope>NUCLEOTIDE SEQUENCE [LARGE SCALE GENOMIC DNA]</scope>
    <source>
        <strain evidence="14">floridensis</strain>
    </source>
</reference>
<evidence type="ECO:0000256" key="3">
    <source>
        <dbReference type="ARBA" id="ARBA00022679"/>
    </source>
</evidence>
<dbReference type="SMART" id="SM00184">
    <property type="entry name" value="RING"/>
    <property type="match status" value="1"/>
</dbReference>
<keyword evidence="6 10" id="KW-0863">Zinc-finger</keyword>
<sequence length="327" mass="37830">MKYLFLYTAIHFISLLIFSYREYMVEESVYSVFIRTTNNNGLHLFHAAFLILLLFISGKLLVSLFLDGIRSEEQSTINDNCFMFLTDTLLIISIFSEDISIKNLILFCYLLTLKCLAWVFSERVTHQNDRMIVSFGVLIIVQSLTSFILSLKSSFEEPNVQILFTFEYGIVTLACVKSLVSMFLEDSIKLFWVDITFVSLKLVAHISFFCFTTMHYRIPFNVFRECFSTFKTLFKKINNFRAFLKISKYLETCPKMSTGTCAICTEDMEDEKGRIIKCKHSFHLECLKRWVEQQQVCPICRDVIMSKENDNKGVTDGSLVGIPVSTA</sequence>